<dbReference type="EMBL" id="CM020620">
    <property type="protein sequence ID" value="KAK1869065.1"/>
    <property type="molecule type" value="Genomic_DNA"/>
</dbReference>
<comment type="caution">
    <text evidence="1">The sequence shown here is derived from an EMBL/GenBank/DDBJ whole genome shotgun (WGS) entry which is preliminary data.</text>
</comment>
<protein>
    <submittedName>
        <fullName evidence="1">Uncharacterized protein</fullName>
    </submittedName>
</protein>
<keyword evidence="2" id="KW-1185">Reference proteome</keyword>
<dbReference type="Proteomes" id="UP000798662">
    <property type="component" value="Chromosome 3"/>
</dbReference>
<evidence type="ECO:0000313" key="1">
    <source>
        <dbReference type="EMBL" id="KAK1869065.1"/>
    </source>
</evidence>
<reference evidence="1" key="1">
    <citation type="submission" date="2019-11" db="EMBL/GenBank/DDBJ databases">
        <title>Nori genome reveals adaptations in red seaweeds to the harsh intertidal environment.</title>
        <authorList>
            <person name="Wang D."/>
            <person name="Mao Y."/>
        </authorList>
    </citation>
    <scope>NUCLEOTIDE SEQUENCE</scope>
    <source>
        <tissue evidence="1">Gametophyte</tissue>
    </source>
</reference>
<accession>A0ACC3CG51</accession>
<organism evidence="1 2">
    <name type="scientific">Pyropia yezoensis</name>
    <name type="common">Susabi-nori</name>
    <name type="synonym">Porphyra yezoensis</name>
    <dbReference type="NCBI Taxonomy" id="2788"/>
    <lineage>
        <taxon>Eukaryota</taxon>
        <taxon>Rhodophyta</taxon>
        <taxon>Bangiophyceae</taxon>
        <taxon>Bangiales</taxon>
        <taxon>Bangiaceae</taxon>
        <taxon>Pyropia</taxon>
    </lineage>
</organism>
<proteinExistence type="predicted"/>
<name>A0ACC3CG51_PYRYE</name>
<sequence length="114" mass="12063">MPLNFDLTVTLPFPAAPFWAQRAARPFLDFLVSDGALRRAAESASTAVPAAEAAALTTAAGSPLSRGVPLATRTQSYIPASADIPDALRLVQETEHKRLLEVQRSEASTCDGVN</sequence>
<gene>
    <name evidence="1" type="ORF">I4F81_011547</name>
</gene>
<evidence type="ECO:0000313" key="2">
    <source>
        <dbReference type="Proteomes" id="UP000798662"/>
    </source>
</evidence>